<comment type="caution">
    <text evidence="3">The sequence shown here is derived from an EMBL/GenBank/DDBJ whole genome shotgun (WGS) entry which is preliminary data.</text>
</comment>
<evidence type="ECO:0000313" key="3">
    <source>
        <dbReference type="EMBL" id="GLQ20380.1"/>
    </source>
</evidence>
<dbReference type="CDD" id="cd00085">
    <property type="entry name" value="HNHc"/>
    <property type="match status" value="1"/>
</dbReference>
<protein>
    <recommendedName>
        <fullName evidence="2">HNH domain-containing protein</fullName>
    </recommendedName>
</protein>
<reference evidence="3" key="1">
    <citation type="journal article" date="2014" name="Int. J. Syst. Evol. Microbiol.">
        <title>Complete genome of a new Firmicutes species belonging to the dominant human colonic microbiota ('Ruminococcus bicirculans') reveals two chromosomes and a selective capacity to utilize plant glucans.</title>
        <authorList>
            <consortium name="NISC Comparative Sequencing Program"/>
            <person name="Wegmann U."/>
            <person name="Louis P."/>
            <person name="Goesmann A."/>
            <person name="Henrissat B."/>
            <person name="Duncan S.H."/>
            <person name="Flint H.J."/>
        </authorList>
    </citation>
    <scope>NUCLEOTIDE SEQUENCE</scope>
    <source>
        <strain evidence="3">NBRC 108216</strain>
    </source>
</reference>
<sequence>MCEALGRVTPTEHIDHIIPLSKGGPDTDGNTSGLCESCHKQKTRKDMGQQEKPTFGADGYPVEL</sequence>
<gene>
    <name evidence="3" type="ORF">GCM10007854_13350</name>
</gene>
<organism evidence="3 4">
    <name type="scientific">Algimonas porphyrae</name>
    <dbReference type="NCBI Taxonomy" id="1128113"/>
    <lineage>
        <taxon>Bacteria</taxon>
        <taxon>Pseudomonadati</taxon>
        <taxon>Pseudomonadota</taxon>
        <taxon>Alphaproteobacteria</taxon>
        <taxon>Maricaulales</taxon>
        <taxon>Robiginitomaculaceae</taxon>
        <taxon>Algimonas</taxon>
    </lineage>
</organism>
<dbReference type="Gene3D" id="1.10.30.50">
    <property type="match status" value="1"/>
</dbReference>
<dbReference type="InterPro" id="IPR003615">
    <property type="entry name" value="HNH_nuc"/>
</dbReference>
<feature type="region of interest" description="Disordered" evidence="1">
    <location>
        <begin position="39"/>
        <end position="64"/>
    </location>
</feature>
<dbReference type="EMBL" id="BSNJ01000002">
    <property type="protein sequence ID" value="GLQ20380.1"/>
    <property type="molecule type" value="Genomic_DNA"/>
</dbReference>
<feature type="domain" description="HNH" evidence="2">
    <location>
        <begin position="1"/>
        <end position="44"/>
    </location>
</feature>
<dbReference type="RefSeq" id="WP_371398542.1">
    <property type="nucleotide sequence ID" value="NZ_BSNJ01000002.1"/>
</dbReference>
<dbReference type="Pfam" id="PF01844">
    <property type="entry name" value="HNH"/>
    <property type="match status" value="1"/>
</dbReference>
<evidence type="ECO:0000259" key="2">
    <source>
        <dbReference type="Pfam" id="PF01844"/>
    </source>
</evidence>
<evidence type="ECO:0000313" key="4">
    <source>
        <dbReference type="Proteomes" id="UP001161390"/>
    </source>
</evidence>
<proteinExistence type="predicted"/>
<reference evidence="3" key="2">
    <citation type="submission" date="2023-01" db="EMBL/GenBank/DDBJ databases">
        <title>Draft genome sequence of Algimonas porphyrae strain NBRC 108216.</title>
        <authorList>
            <person name="Sun Q."/>
            <person name="Mori K."/>
        </authorList>
    </citation>
    <scope>NUCLEOTIDE SEQUENCE</scope>
    <source>
        <strain evidence="3">NBRC 108216</strain>
    </source>
</reference>
<name>A0ABQ5V040_9PROT</name>
<evidence type="ECO:0000256" key="1">
    <source>
        <dbReference type="SAM" id="MobiDB-lite"/>
    </source>
</evidence>
<accession>A0ABQ5V040</accession>
<keyword evidence="4" id="KW-1185">Reference proteome</keyword>
<dbReference type="Proteomes" id="UP001161390">
    <property type="component" value="Unassembled WGS sequence"/>
</dbReference>
<dbReference type="InterPro" id="IPR002711">
    <property type="entry name" value="HNH"/>
</dbReference>